<dbReference type="EMBL" id="GBRH01270465">
    <property type="protein sequence ID" value="JAD27430.1"/>
    <property type="molecule type" value="Transcribed_RNA"/>
</dbReference>
<accession>A0A0A8YRE6</accession>
<reference evidence="1" key="2">
    <citation type="journal article" date="2015" name="Data Brief">
        <title>Shoot transcriptome of the giant reed, Arundo donax.</title>
        <authorList>
            <person name="Barrero R.A."/>
            <person name="Guerrero F.D."/>
            <person name="Moolhuijzen P."/>
            <person name="Goolsby J.A."/>
            <person name="Tidwell J."/>
            <person name="Bellgard S.E."/>
            <person name="Bellgard M.I."/>
        </authorList>
    </citation>
    <scope>NUCLEOTIDE SEQUENCE</scope>
    <source>
        <tissue evidence="1">Shoot tissue taken approximately 20 cm above the soil surface</tissue>
    </source>
</reference>
<name>A0A0A8YRE6_ARUDO</name>
<organism evidence="1">
    <name type="scientific">Arundo donax</name>
    <name type="common">Giant reed</name>
    <name type="synonym">Donax arundinaceus</name>
    <dbReference type="NCBI Taxonomy" id="35708"/>
    <lineage>
        <taxon>Eukaryota</taxon>
        <taxon>Viridiplantae</taxon>
        <taxon>Streptophyta</taxon>
        <taxon>Embryophyta</taxon>
        <taxon>Tracheophyta</taxon>
        <taxon>Spermatophyta</taxon>
        <taxon>Magnoliopsida</taxon>
        <taxon>Liliopsida</taxon>
        <taxon>Poales</taxon>
        <taxon>Poaceae</taxon>
        <taxon>PACMAD clade</taxon>
        <taxon>Arundinoideae</taxon>
        <taxon>Arundineae</taxon>
        <taxon>Arundo</taxon>
    </lineage>
</organism>
<dbReference type="AlphaFoldDB" id="A0A0A8YRE6"/>
<proteinExistence type="predicted"/>
<sequence length="29" mass="3565">MILKPWFHNLMLRPERCQTNLFTPLYQSS</sequence>
<reference evidence="1" key="1">
    <citation type="submission" date="2014-09" db="EMBL/GenBank/DDBJ databases">
        <authorList>
            <person name="Magalhaes I.L.F."/>
            <person name="Oliveira U."/>
            <person name="Santos F.R."/>
            <person name="Vidigal T.H.D.A."/>
            <person name="Brescovit A.D."/>
            <person name="Santos A.J."/>
        </authorList>
    </citation>
    <scope>NUCLEOTIDE SEQUENCE</scope>
    <source>
        <tissue evidence="1">Shoot tissue taken approximately 20 cm above the soil surface</tissue>
    </source>
</reference>
<protein>
    <submittedName>
        <fullName evidence="1">Uncharacterized protein</fullName>
    </submittedName>
</protein>
<evidence type="ECO:0000313" key="1">
    <source>
        <dbReference type="EMBL" id="JAD27430.1"/>
    </source>
</evidence>